<evidence type="ECO:0000313" key="2">
    <source>
        <dbReference type="Proteomes" id="UP000324222"/>
    </source>
</evidence>
<evidence type="ECO:0000313" key="1">
    <source>
        <dbReference type="EMBL" id="MPC99894.1"/>
    </source>
</evidence>
<reference evidence="1 2" key="1">
    <citation type="submission" date="2019-05" db="EMBL/GenBank/DDBJ databases">
        <title>Another draft genome of Portunus trituberculatus and its Hox gene families provides insights of decapod evolution.</title>
        <authorList>
            <person name="Jeong J.-H."/>
            <person name="Song I."/>
            <person name="Kim S."/>
            <person name="Choi T."/>
            <person name="Kim D."/>
            <person name="Ryu S."/>
            <person name="Kim W."/>
        </authorList>
    </citation>
    <scope>NUCLEOTIDE SEQUENCE [LARGE SCALE GENOMIC DNA]</scope>
    <source>
        <tissue evidence="1">Muscle</tissue>
    </source>
</reference>
<keyword evidence="2" id="KW-1185">Reference proteome</keyword>
<gene>
    <name evidence="1" type="ORF">E2C01_095339</name>
</gene>
<dbReference type="Proteomes" id="UP000324222">
    <property type="component" value="Unassembled WGS sequence"/>
</dbReference>
<accession>A0A5B7K5I2</accession>
<protein>
    <submittedName>
        <fullName evidence="1">Uncharacterized protein</fullName>
    </submittedName>
</protein>
<name>A0A5B7K5I2_PORTR</name>
<proteinExistence type="predicted"/>
<organism evidence="1 2">
    <name type="scientific">Portunus trituberculatus</name>
    <name type="common">Swimming crab</name>
    <name type="synonym">Neptunus trituberculatus</name>
    <dbReference type="NCBI Taxonomy" id="210409"/>
    <lineage>
        <taxon>Eukaryota</taxon>
        <taxon>Metazoa</taxon>
        <taxon>Ecdysozoa</taxon>
        <taxon>Arthropoda</taxon>
        <taxon>Crustacea</taxon>
        <taxon>Multicrustacea</taxon>
        <taxon>Malacostraca</taxon>
        <taxon>Eumalacostraca</taxon>
        <taxon>Eucarida</taxon>
        <taxon>Decapoda</taxon>
        <taxon>Pleocyemata</taxon>
        <taxon>Brachyura</taxon>
        <taxon>Eubrachyura</taxon>
        <taxon>Portunoidea</taxon>
        <taxon>Portunidae</taxon>
        <taxon>Portuninae</taxon>
        <taxon>Portunus</taxon>
    </lineage>
</organism>
<sequence length="14" mass="1786">MWWIGRPQSPTWQL</sequence>
<dbReference type="EMBL" id="VSRR010120414">
    <property type="protein sequence ID" value="MPC99894.1"/>
    <property type="molecule type" value="Genomic_DNA"/>
</dbReference>
<comment type="caution">
    <text evidence="1">The sequence shown here is derived from an EMBL/GenBank/DDBJ whole genome shotgun (WGS) entry which is preliminary data.</text>
</comment>